<dbReference type="Proteomes" id="UP000326912">
    <property type="component" value="Unassembled WGS sequence"/>
</dbReference>
<comment type="similarity">
    <text evidence="2">Belongs to the metallo-dependent hydrolases superfamily. Adenosine and AMP deaminases family.</text>
</comment>
<dbReference type="InterPro" id="IPR001365">
    <property type="entry name" value="A_deaminase_dom"/>
</dbReference>
<accession>A0A5J4KVL6</accession>
<dbReference type="AlphaFoldDB" id="A0A5J4KVL6"/>
<sequence length="331" mass="37297">MDIHAYPKVELHLHLDCSLSYEVVHTIDPTVTEEIYHREFVAPAKCINLVDFLKRAPMGIALMQTPQHLRLVVKDLFAQLQRDNVIYAEIRFAPLLHTEQGLTPAEVVRIVEAATSEASAETGIEARLLLCALRHFTAEESLQTVRLVEQFQGTTVAGLDLAGDEAGYPLDAHIPAFQYAIEHGLARTAHAGEARGAASVWETLEHLQPTRIGHGVRSSEDPNLLDKLRAEGIHLELCPMSNLQTNIYDIYADHPIDYLYRQGVALNVNTDCRMITPVTLKREYEQLHANFQWNKQDFLTCNLYAVEAAFIPAELKHRLKERLQEAYAACD</sequence>
<comment type="cofactor">
    <cofactor evidence="1">
        <name>Zn(2+)</name>
        <dbReference type="ChEBI" id="CHEBI:29105"/>
    </cofactor>
</comment>
<dbReference type="GO" id="GO:0009897">
    <property type="term" value="C:external side of plasma membrane"/>
    <property type="evidence" value="ECO:0007669"/>
    <property type="project" value="TreeGrafter"/>
</dbReference>
<evidence type="ECO:0000256" key="3">
    <source>
        <dbReference type="ARBA" id="ARBA00012784"/>
    </source>
</evidence>
<proteinExistence type="inferred from homology"/>
<gene>
    <name evidence="8" type="primary">add</name>
    <name evidence="8" type="ORF">KDW_53540</name>
</gene>
<dbReference type="Pfam" id="PF00962">
    <property type="entry name" value="A_deaminase"/>
    <property type="match status" value="1"/>
</dbReference>
<dbReference type="GO" id="GO:0004000">
    <property type="term" value="F:adenosine deaminase activity"/>
    <property type="evidence" value="ECO:0007669"/>
    <property type="project" value="TreeGrafter"/>
</dbReference>
<dbReference type="GO" id="GO:0060169">
    <property type="term" value="P:negative regulation of adenosine receptor signaling pathway"/>
    <property type="evidence" value="ECO:0007669"/>
    <property type="project" value="TreeGrafter"/>
</dbReference>
<dbReference type="InterPro" id="IPR006330">
    <property type="entry name" value="Ado/ade_deaminase"/>
</dbReference>
<evidence type="ECO:0000259" key="7">
    <source>
        <dbReference type="Pfam" id="PF00962"/>
    </source>
</evidence>
<evidence type="ECO:0000256" key="2">
    <source>
        <dbReference type="ARBA" id="ARBA00006676"/>
    </source>
</evidence>
<keyword evidence="5" id="KW-0378">Hydrolase</keyword>
<keyword evidence="4" id="KW-0479">Metal-binding</keyword>
<evidence type="ECO:0000256" key="1">
    <source>
        <dbReference type="ARBA" id="ARBA00001947"/>
    </source>
</evidence>
<dbReference type="RefSeq" id="WP_151758857.1">
    <property type="nucleotide sequence ID" value="NZ_BKZW01000003.1"/>
</dbReference>
<evidence type="ECO:0000256" key="4">
    <source>
        <dbReference type="ARBA" id="ARBA00022723"/>
    </source>
</evidence>
<dbReference type="InterPro" id="IPR032466">
    <property type="entry name" value="Metal_Hydrolase"/>
</dbReference>
<dbReference type="NCBIfam" id="TIGR01430">
    <property type="entry name" value="aden_deam"/>
    <property type="match status" value="1"/>
</dbReference>
<protein>
    <recommendedName>
        <fullName evidence="3">adenosine deaminase</fullName>
        <ecNumber evidence="3">3.5.4.4</ecNumber>
    </recommendedName>
</protein>
<dbReference type="GO" id="GO:0043103">
    <property type="term" value="P:hypoxanthine salvage"/>
    <property type="evidence" value="ECO:0007669"/>
    <property type="project" value="TreeGrafter"/>
</dbReference>
<dbReference type="GO" id="GO:0006154">
    <property type="term" value="P:adenosine catabolic process"/>
    <property type="evidence" value="ECO:0007669"/>
    <property type="project" value="TreeGrafter"/>
</dbReference>
<feature type="domain" description="Adenosine deaminase" evidence="7">
    <location>
        <begin position="7"/>
        <end position="325"/>
    </location>
</feature>
<dbReference type="PANTHER" id="PTHR11409">
    <property type="entry name" value="ADENOSINE DEAMINASE"/>
    <property type="match status" value="1"/>
</dbReference>
<evidence type="ECO:0000256" key="5">
    <source>
        <dbReference type="ARBA" id="ARBA00022801"/>
    </source>
</evidence>
<reference evidence="8 9" key="1">
    <citation type="submission" date="2019-10" db="EMBL/GenBank/DDBJ databases">
        <title>Dictyobacter vulcani sp. nov., within the class Ktedonobacteria, isolated from soil of volcanic Mt. Zao.</title>
        <authorList>
            <person name="Zheng Y."/>
            <person name="Wang C.M."/>
            <person name="Sakai Y."/>
            <person name="Abe K."/>
            <person name="Yokota A."/>
            <person name="Yabe S."/>
        </authorList>
    </citation>
    <scope>NUCLEOTIDE SEQUENCE [LARGE SCALE GENOMIC DNA]</scope>
    <source>
        <strain evidence="8 9">W12</strain>
    </source>
</reference>
<dbReference type="Gene3D" id="3.20.20.140">
    <property type="entry name" value="Metal-dependent hydrolases"/>
    <property type="match status" value="1"/>
</dbReference>
<dbReference type="EC" id="3.5.4.4" evidence="3"/>
<evidence type="ECO:0000313" key="8">
    <source>
        <dbReference type="EMBL" id="GER91192.1"/>
    </source>
</evidence>
<dbReference type="PANTHER" id="PTHR11409:SF43">
    <property type="entry name" value="ADENOSINE DEAMINASE"/>
    <property type="match status" value="1"/>
</dbReference>
<dbReference type="GO" id="GO:0005829">
    <property type="term" value="C:cytosol"/>
    <property type="evidence" value="ECO:0007669"/>
    <property type="project" value="TreeGrafter"/>
</dbReference>
<keyword evidence="6" id="KW-0862">Zinc</keyword>
<dbReference type="GO" id="GO:0046872">
    <property type="term" value="F:metal ion binding"/>
    <property type="evidence" value="ECO:0007669"/>
    <property type="project" value="UniProtKB-KW"/>
</dbReference>
<dbReference type="EMBL" id="BKZW01000003">
    <property type="protein sequence ID" value="GER91192.1"/>
    <property type="molecule type" value="Genomic_DNA"/>
</dbReference>
<evidence type="ECO:0000256" key="6">
    <source>
        <dbReference type="ARBA" id="ARBA00022833"/>
    </source>
</evidence>
<name>A0A5J4KVL6_9CHLR</name>
<keyword evidence="9" id="KW-1185">Reference proteome</keyword>
<evidence type="ECO:0000313" key="9">
    <source>
        <dbReference type="Proteomes" id="UP000326912"/>
    </source>
</evidence>
<dbReference type="SUPFAM" id="SSF51556">
    <property type="entry name" value="Metallo-dependent hydrolases"/>
    <property type="match status" value="1"/>
</dbReference>
<dbReference type="GO" id="GO:0046103">
    <property type="term" value="P:inosine biosynthetic process"/>
    <property type="evidence" value="ECO:0007669"/>
    <property type="project" value="TreeGrafter"/>
</dbReference>
<comment type="caution">
    <text evidence="8">The sequence shown here is derived from an EMBL/GenBank/DDBJ whole genome shotgun (WGS) entry which is preliminary data.</text>
</comment>
<organism evidence="8 9">
    <name type="scientific">Dictyobacter vulcani</name>
    <dbReference type="NCBI Taxonomy" id="2607529"/>
    <lineage>
        <taxon>Bacteria</taxon>
        <taxon>Bacillati</taxon>
        <taxon>Chloroflexota</taxon>
        <taxon>Ktedonobacteria</taxon>
        <taxon>Ktedonobacterales</taxon>
        <taxon>Dictyobacteraceae</taxon>
        <taxon>Dictyobacter</taxon>
    </lineage>
</organism>